<protein>
    <submittedName>
        <fullName evidence="9">Uncharacterized protein</fullName>
    </submittedName>
</protein>
<evidence type="ECO:0000256" key="1">
    <source>
        <dbReference type="ARBA" id="ARBA00004167"/>
    </source>
</evidence>
<sequence length="83" mass="8932">MKWNSPVPYVFGGLAMLLGLIAVALLILACTPHKSTRDSSCDTEEKPTKVMNTQLAELEPKIVVIMAGNDNPTYIAKPISSTS</sequence>
<dbReference type="PANTHER" id="PTHR33228">
    <property type="entry name" value="PROTEIN GLUTAMINE DUMPER 4-RELATED"/>
    <property type="match status" value="1"/>
</dbReference>
<dbReference type="AlphaFoldDB" id="A0AAP0WW50"/>
<name>A0AAP0WW50_LIQFO</name>
<reference evidence="9 10" key="1">
    <citation type="journal article" date="2024" name="Plant J.">
        <title>Genome sequences and population genomics reveal climatic adaptation and genomic divergence between two closely related sweetgum species.</title>
        <authorList>
            <person name="Xu W.Q."/>
            <person name="Ren C.Q."/>
            <person name="Zhang X.Y."/>
            <person name="Comes H.P."/>
            <person name="Liu X.H."/>
            <person name="Li Y.G."/>
            <person name="Kettle C.J."/>
            <person name="Jalonen R."/>
            <person name="Gaisberger H."/>
            <person name="Ma Y.Z."/>
            <person name="Qiu Y.X."/>
        </authorList>
    </citation>
    <scope>NUCLEOTIDE SEQUENCE [LARGE SCALE GENOMIC DNA]</scope>
    <source>
        <strain evidence="9">Hangzhou</strain>
    </source>
</reference>
<keyword evidence="6 8" id="KW-1133">Transmembrane helix</keyword>
<proteinExistence type="inferred from homology"/>
<keyword evidence="7 8" id="KW-0472">Membrane</keyword>
<organism evidence="9 10">
    <name type="scientific">Liquidambar formosana</name>
    <name type="common">Formosan gum</name>
    <dbReference type="NCBI Taxonomy" id="63359"/>
    <lineage>
        <taxon>Eukaryota</taxon>
        <taxon>Viridiplantae</taxon>
        <taxon>Streptophyta</taxon>
        <taxon>Embryophyta</taxon>
        <taxon>Tracheophyta</taxon>
        <taxon>Spermatophyta</taxon>
        <taxon>Magnoliopsida</taxon>
        <taxon>eudicotyledons</taxon>
        <taxon>Gunneridae</taxon>
        <taxon>Pentapetalae</taxon>
        <taxon>Saxifragales</taxon>
        <taxon>Altingiaceae</taxon>
        <taxon>Liquidambar</taxon>
    </lineage>
</organism>
<evidence type="ECO:0000313" key="10">
    <source>
        <dbReference type="Proteomes" id="UP001415857"/>
    </source>
</evidence>
<feature type="transmembrane region" description="Helical" evidence="8">
    <location>
        <begin position="6"/>
        <end position="30"/>
    </location>
</feature>
<gene>
    <name evidence="9" type="ORF">L1049_028333</name>
</gene>
<comment type="similarity">
    <text evidence="2">Belongs to the GLUTAMINE DUMPER 1 (TC 9.B.60) family.</text>
</comment>
<dbReference type="GO" id="GO:0016020">
    <property type="term" value="C:membrane"/>
    <property type="evidence" value="ECO:0007669"/>
    <property type="project" value="UniProtKB-SubCell"/>
</dbReference>
<evidence type="ECO:0000256" key="3">
    <source>
        <dbReference type="ARBA" id="ARBA00022448"/>
    </source>
</evidence>
<keyword evidence="5" id="KW-0029">Amino-acid transport</keyword>
<evidence type="ECO:0000256" key="5">
    <source>
        <dbReference type="ARBA" id="ARBA00022970"/>
    </source>
</evidence>
<dbReference type="EMBL" id="JBBPBK010000009">
    <property type="protein sequence ID" value="KAK9278756.1"/>
    <property type="molecule type" value="Genomic_DNA"/>
</dbReference>
<comment type="caution">
    <text evidence="9">The sequence shown here is derived from an EMBL/GenBank/DDBJ whole genome shotgun (WGS) entry which is preliminary data.</text>
</comment>
<evidence type="ECO:0000256" key="2">
    <source>
        <dbReference type="ARBA" id="ARBA00009977"/>
    </source>
</evidence>
<dbReference type="GO" id="GO:0080143">
    <property type="term" value="P:regulation of amino acid export"/>
    <property type="evidence" value="ECO:0007669"/>
    <property type="project" value="InterPro"/>
</dbReference>
<dbReference type="PROSITE" id="PS51257">
    <property type="entry name" value="PROKAR_LIPOPROTEIN"/>
    <property type="match status" value="1"/>
</dbReference>
<keyword evidence="3" id="KW-0813">Transport</keyword>
<dbReference type="Proteomes" id="UP001415857">
    <property type="component" value="Unassembled WGS sequence"/>
</dbReference>
<keyword evidence="10" id="KW-1185">Reference proteome</keyword>
<dbReference type="PANTHER" id="PTHR33228:SF76">
    <property type="entry name" value="PROTEIN GLUTAMINE DUMPER 7"/>
    <property type="match status" value="1"/>
</dbReference>
<accession>A0AAP0WW50</accession>
<dbReference type="GO" id="GO:0006865">
    <property type="term" value="P:amino acid transport"/>
    <property type="evidence" value="ECO:0007669"/>
    <property type="project" value="UniProtKB-KW"/>
</dbReference>
<evidence type="ECO:0000313" key="9">
    <source>
        <dbReference type="EMBL" id="KAK9278756.1"/>
    </source>
</evidence>
<evidence type="ECO:0000256" key="8">
    <source>
        <dbReference type="SAM" id="Phobius"/>
    </source>
</evidence>
<evidence type="ECO:0000256" key="4">
    <source>
        <dbReference type="ARBA" id="ARBA00022692"/>
    </source>
</evidence>
<evidence type="ECO:0000256" key="6">
    <source>
        <dbReference type="ARBA" id="ARBA00022989"/>
    </source>
</evidence>
<dbReference type="InterPro" id="IPR040359">
    <property type="entry name" value="GDU"/>
</dbReference>
<evidence type="ECO:0000256" key="7">
    <source>
        <dbReference type="ARBA" id="ARBA00023136"/>
    </source>
</evidence>
<comment type="subcellular location">
    <subcellularLocation>
        <location evidence="1">Membrane</location>
        <topology evidence="1">Single-pass membrane protein</topology>
    </subcellularLocation>
</comment>
<keyword evidence="4 8" id="KW-0812">Transmembrane</keyword>